<organism evidence="1 2">
    <name type="scientific">Erythrobacter dokdonensis DSW-74</name>
    <dbReference type="NCBI Taxonomy" id="1300349"/>
    <lineage>
        <taxon>Bacteria</taxon>
        <taxon>Pseudomonadati</taxon>
        <taxon>Pseudomonadota</taxon>
        <taxon>Alphaproteobacteria</taxon>
        <taxon>Sphingomonadales</taxon>
        <taxon>Erythrobacteraceae</taxon>
        <taxon>Erythrobacter/Porphyrobacter group</taxon>
        <taxon>Erythrobacter</taxon>
    </lineage>
</organism>
<evidence type="ECO:0000313" key="2">
    <source>
        <dbReference type="Proteomes" id="UP000092484"/>
    </source>
</evidence>
<dbReference type="STRING" id="1300349.I603_1620"/>
<name>A0A1A7BID7_9SPHN</name>
<evidence type="ECO:0000313" key="1">
    <source>
        <dbReference type="EMBL" id="OBV11212.1"/>
    </source>
</evidence>
<reference evidence="1 2" key="1">
    <citation type="submission" date="2016-06" db="EMBL/GenBank/DDBJ databases">
        <title>Genome sequence of Porphyrobacter dokdonensis DSW-74.</title>
        <authorList>
            <person name="Kim J.F."/>
            <person name="Song J.Y."/>
        </authorList>
    </citation>
    <scope>NUCLEOTIDE SEQUENCE [LARGE SCALE GENOMIC DNA]</scope>
    <source>
        <strain evidence="1 2">DSW-74</strain>
    </source>
</reference>
<comment type="caution">
    <text evidence="1">The sequence shown here is derived from an EMBL/GenBank/DDBJ whole genome shotgun (WGS) entry which is preliminary data.</text>
</comment>
<accession>A0A1A7BID7</accession>
<dbReference type="RefSeq" id="WP_068863840.1">
    <property type="nucleotide sequence ID" value="NZ_LZYB01000003.1"/>
</dbReference>
<keyword evidence="2" id="KW-1185">Reference proteome</keyword>
<dbReference type="EMBL" id="LZYB01000003">
    <property type="protein sequence ID" value="OBV11212.1"/>
    <property type="molecule type" value="Genomic_DNA"/>
</dbReference>
<proteinExistence type="predicted"/>
<gene>
    <name evidence="1" type="ORF">I603_1620</name>
</gene>
<dbReference type="AlphaFoldDB" id="A0A1A7BID7"/>
<sequence>MEDDFASNLPSALTPSESAYAVTPHDTLALPAVPKFLYVGVGGRVTLRSRDAAADVVFENVPSGGYIYVRPSHVRASGTTASAIVACA</sequence>
<dbReference type="Proteomes" id="UP000092484">
    <property type="component" value="Unassembled WGS sequence"/>
</dbReference>
<protein>
    <submittedName>
        <fullName evidence="1">Uncharacterized protein</fullName>
    </submittedName>
</protein>